<dbReference type="EMBL" id="KQ247697">
    <property type="protein sequence ID" value="KNC72027.1"/>
    <property type="molecule type" value="Genomic_DNA"/>
</dbReference>
<dbReference type="RefSeq" id="XP_014145929.1">
    <property type="nucleotide sequence ID" value="XM_014290454.1"/>
</dbReference>
<dbReference type="AlphaFoldDB" id="A0A0L0F5N1"/>
<proteinExistence type="predicted"/>
<feature type="compositionally biased region" description="Basic and acidic residues" evidence="1">
    <location>
        <begin position="93"/>
        <end position="102"/>
    </location>
</feature>
<feature type="non-terminal residue" evidence="2">
    <location>
        <position position="1"/>
    </location>
</feature>
<feature type="region of interest" description="Disordered" evidence="1">
    <location>
        <begin position="1"/>
        <end position="127"/>
    </location>
</feature>
<organism evidence="2 3">
    <name type="scientific">Sphaeroforma arctica JP610</name>
    <dbReference type="NCBI Taxonomy" id="667725"/>
    <lineage>
        <taxon>Eukaryota</taxon>
        <taxon>Ichthyosporea</taxon>
        <taxon>Ichthyophonida</taxon>
        <taxon>Sphaeroforma</taxon>
    </lineage>
</organism>
<sequence length="127" mass="14090">DTTGSAVDQSDTPIELEANEQCPNPDLPDVPVLVAHEISRNDHEEPSSHTEDKGTDTAKDAPEGQTEDHKAPVSAAEEKSPGNKLRTQTSKVYFEKEMERQRMVQASEEIGLEKDHKDLKRQQSVKA</sequence>
<accession>A0A0L0F5N1</accession>
<reference evidence="2 3" key="1">
    <citation type="submission" date="2011-02" db="EMBL/GenBank/DDBJ databases">
        <title>The Genome Sequence of Sphaeroforma arctica JP610.</title>
        <authorList>
            <consortium name="The Broad Institute Genome Sequencing Platform"/>
            <person name="Russ C."/>
            <person name="Cuomo C."/>
            <person name="Young S.K."/>
            <person name="Zeng Q."/>
            <person name="Gargeya S."/>
            <person name="Alvarado L."/>
            <person name="Berlin A."/>
            <person name="Chapman S.B."/>
            <person name="Chen Z."/>
            <person name="Freedman E."/>
            <person name="Gellesch M."/>
            <person name="Goldberg J."/>
            <person name="Griggs A."/>
            <person name="Gujja S."/>
            <person name="Heilman E."/>
            <person name="Heiman D."/>
            <person name="Howarth C."/>
            <person name="Mehta T."/>
            <person name="Neiman D."/>
            <person name="Pearson M."/>
            <person name="Roberts A."/>
            <person name="Saif S."/>
            <person name="Shea T."/>
            <person name="Shenoy N."/>
            <person name="Sisk P."/>
            <person name="Stolte C."/>
            <person name="Sykes S."/>
            <person name="White J."/>
            <person name="Yandava C."/>
            <person name="Burger G."/>
            <person name="Gray M.W."/>
            <person name="Holland P.W.H."/>
            <person name="King N."/>
            <person name="Lang F.B.F."/>
            <person name="Roger A.J."/>
            <person name="Ruiz-Trillo I."/>
            <person name="Haas B."/>
            <person name="Nusbaum C."/>
            <person name="Birren B."/>
        </authorList>
    </citation>
    <scope>NUCLEOTIDE SEQUENCE [LARGE SCALE GENOMIC DNA]</scope>
    <source>
        <strain evidence="2 3">JP610</strain>
    </source>
</reference>
<dbReference type="GeneID" id="25915927"/>
<feature type="non-terminal residue" evidence="2">
    <location>
        <position position="127"/>
    </location>
</feature>
<gene>
    <name evidence="2" type="ORF">SARC_15423</name>
</gene>
<feature type="compositionally biased region" description="Polar residues" evidence="1">
    <location>
        <begin position="1"/>
        <end position="12"/>
    </location>
</feature>
<feature type="compositionally biased region" description="Basic and acidic residues" evidence="1">
    <location>
        <begin position="111"/>
        <end position="121"/>
    </location>
</feature>
<protein>
    <submittedName>
        <fullName evidence="2">Uncharacterized protein</fullName>
    </submittedName>
</protein>
<feature type="compositionally biased region" description="Basic and acidic residues" evidence="1">
    <location>
        <begin position="37"/>
        <end position="81"/>
    </location>
</feature>
<dbReference type="Proteomes" id="UP000054560">
    <property type="component" value="Unassembled WGS sequence"/>
</dbReference>
<evidence type="ECO:0000256" key="1">
    <source>
        <dbReference type="SAM" id="MobiDB-lite"/>
    </source>
</evidence>
<keyword evidence="3" id="KW-1185">Reference proteome</keyword>
<name>A0A0L0F5N1_9EUKA</name>
<evidence type="ECO:0000313" key="3">
    <source>
        <dbReference type="Proteomes" id="UP000054560"/>
    </source>
</evidence>
<evidence type="ECO:0000313" key="2">
    <source>
        <dbReference type="EMBL" id="KNC72027.1"/>
    </source>
</evidence>